<dbReference type="SUPFAM" id="SSF51998">
    <property type="entry name" value="PFL-like glycyl radical enzymes"/>
    <property type="match status" value="3"/>
</dbReference>
<dbReference type="OrthoDB" id="9804622at2"/>
<evidence type="ECO:0000256" key="5">
    <source>
        <dbReference type="PROSITE-ProRule" id="PRU00492"/>
    </source>
</evidence>
<dbReference type="InterPro" id="IPR003587">
    <property type="entry name" value="Hint_dom_N"/>
</dbReference>
<dbReference type="EnsemblBacteria" id="ACI21751">
    <property type="protein sequence ID" value="ACI21751"/>
    <property type="gene ID" value="THEYE_A0505"/>
</dbReference>
<dbReference type="InterPro" id="IPR006141">
    <property type="entry name" value="Intein_N"/>
</dbReference>
<organism evidence="8 9">
    <name type="scientific">Thermodesulfovibrio yellowstonii (strain ATCC 51303 / DSM 11347 / YP87)</name>
    <dbReference type="NCBI Taxonomy" id="289376"/>
    <lineage>
        <taxon>Bacteria</taxon>
        <taxon>Pseudomonadati</taxon>
        <taxon>Nitrospirota</taxon>
        <taxon>Thermodesulfovibrionia</taxon>
        <taxon>Thermodesulfovibrionales</taxon>
        <taxon>Thermodesulfovibrionaceae</taxon>
        <taxon>Thermodesulfovibrio</taxon>
    </lineage>
</organism>
<dbReference type="InterPro" id="IPR004860">
    <property type="entry name" value="LAGLIDADG_dom"/>
</dbReference>
<reference evidence="8 9" key="2">
    <citation type="journal article" date="2015" name="Genome Announc.">
        <title>Genome Sequence of the Sulfate-Reducing Thermophilic Bacterium Thermodesulfovibrio yellowstonii Strain DSM 11347T (Phylum Nitrospirae).</title>
        <authorList>
            <person name="Bhatnagar S."/>
            <person name="Badger J.H."/>
            <person name="Madupu R."/>
            <person name="Khouri H.M."/>
            <person name="O'Connor E.M."/>
            <person name="Robb F.T."/>
            <person name="Ward N.L."/>
            <person name="Eisen J.A."/>
        </authorList>
    </citation>
    <scope>NUCLEOTIDE SEQUENCE [LARGE SCALE GENOMIC DNA]</scope>
    <source>
        <strain evidence="9">ATCC 51303 / DSM 11347 / YP87</strain>
    </source>
</reference>
<dbReference type="InterPro" id="IPR036844">
    <property type="entry name" value="Hint_dom_sf"/>
</dbReference>
<dbReference type="Proteomes" id="UP000000718">
    <property type="component" value="Chromosome"/>
</dbReference>
<dbReference type="SUPFAM" id="SSF55608">
    <property type="entry name" value="Homing endonucleases"/>
    <property type="match status" value="2"/>
</dbReference>
<dbReference type="Gene3D" id="3.20.70.20">
    <property type="match status" value="3"/>
</dbReference>
<gene>
    <name evidence="8" type="primary">nrdD</name>
    <name evidence="8" type="ordered locus">THEYE_A0505</name>
</gene>
<keyword evidence="9" id="KW-1185">Reference proteome</keyword>
<dbReference type="RefSeq" id="WP_012546458.1">
    <property type="nucleotide sequence ID" value="NC_011296.1"/>
</dbReference>
<keyword evidence="1 5" id="KW-0547">Nucleotide-binding</keyword>
<dbReference type="STRING" id="289376.THEYE_A0505"/>
<dbReference type="PROSITE" id="PS51161">
    <property type="entry name" value="ATP_CONE"/>
    <property type="match status" value="1"/>
</dbReference>
<evidence type="ECO:0000256" key="1">
    <source>
        <dbReference type="ARBA" id="ARBA00022741"/>
    </source>
</evidence>
<dbReference type="HOGENOM" id="CLU_005334_0_0_0"/>
<dbReference type="FunCoup" id="B5YJD4">
    <property type="interactions" value="96"/>
</dbReference>
<dbReference type="GO" id="GO:0031250">
    <property type="term" value="C:anaerobic ribonucleoside-triphosphate reductase complex"/>
    <property type="evidence" value="ECO:0000318"/>
    <property type="project" value="GO_Central"/>
</dbReference>
<evidence type="ECO:0000313" key="8">
    <source>
        <dbReference type="EMBL" id="ACI21751.1"/>
    </source>
</evidence>
<dbReference type="CDD" id="cd00081">
    <property type="entry name" value="Hint"/>
    <property type="match status" value="2"/>
</dbReference>
<dbReference type="PANTHER" id="PTHR21075">
    <property type="entry name" value="ANAEROBIC RIBONUCLEOSIDE-TRIPHOSPHATE REDUCTASE"/>
    <property type="match status" value="1"/>
</dbReference>
<reference evidence="9" key="1">
    <citation type="submission" date="2008-08" db="EMBL/GenBank/DDBJ databases">
        <title>The complete genome sequence of Thermodesulfovibrio yellowstonii strain ATCC 51303 / DSM 11347 / YP87.</title>
        <authorList>
            <person name="Dodson R.J."/>
            <person name="Durkin A.S."/>
            <person name="Wu M."/>
            <person name="Eisen J."/>
            <person name="Sutton G."/>
        </authorList>
    </citation>
    <scope>NUCLEOTIDE SEQUENCE [LARGE SCALE GENOMIC DNA]</scope>
    <source>
        <strain evidence="9">ATCC 51303 / DSM 11347 / YP87</strain>
    </source>
</reference>
<dbReference type="GO" id="GO:0005524">
    <property type="term" value="F:ATP binding"/>
    <property type="evidence" value="ECO:0007669"/>
    <property type="project" value="UniProtKB-UniRule"/>
</dbReference>
<feature type="domain" description="DOD-type homing endonuclease" evidence="6">
    <location>
        <begin position="761"/>
        <end position="893"/>
    </location>
</feature>
<feature type="domain" description="ATP-cone" evidence="7">
    <location>
        <begin position="3"/>
        <end position="95"/>
    </location>
</feature>
<dbReference type="PROSITE" id="PS50817">
    <property type="entry name" value="INTEIN_N_TER"/>
    <property type="match status" value="2"/>
</dbReference>
<dbReference type="NCBIfam" id="NF006126">
    <property type="entry name" value="PRK08270.1"/>
    <property type="match status" value="1"/>
</dbReference>
<dbReference type="GO" id="GO:0004519">
    <property type="term" value="F:endonuclease activity"/>
    <property type="evidence" value="ECO:0007669"/>
    <property type="project" value="InterPro"/>
</dbReference>
<dbReference type="GO" id="GO:0006260">
    <property type="term" value="P:DNA replication"/>
    <property type="evidence" value="ECO:0007669"/>
    <property type="project" value="InterPro"/>
</dbReference>
<dbReference type="InterPro" id="IPR005144">
    <property type="entry name" value="ATP-cone_dom"/>
</dbReference>
<dbReference type="GO" id="GO:0008998">
    <property type="term" value="F:ribonucleoside-triphosphate reductase (thioredoxin) activity"/>
    <property type="evidence" value="ECO:0000318"/>
    <property type="project" value="GO_Central"/>
</dbReference>
<protein>
    <submittedName>
        <fullName evidence="8">Anaerobic ribonucleoside-triphosphate reductase</fullName>
        <ecNumber evidence="8">1.17.4.2</ecNumber>
    </submittedName>
</protein>
<dbReference type="EC" id="1.17.4.2" evidence="8"/>
<name>B5YJD4_THEYD</name>
<dbReference type="SUPFAM" id="SSF51294">
    <property type="entry name" value="Hedgehog/intein (Hint) domain"/>
    <property type="match status" value="2"/>
</dbReference>
<evidence type="ECO:0000313" key="9">
    <source>
        <dbReference type="Proteomes" id="UP000000718"/>
    </source>
</evidence>
<evidence type="ECO:0000259" key="7">
    <source>
        <dbReference type="PROSITE" id="PS51161"/>
    </source>
</evidence>
<dbReference type="PROSITE" id="PS50819">
    <property type="entry name" value="INTEIN_ENDONUCLEASE"/>
    <property type="match status" value="2"/>
</dbReference>
<keyword evidence="8" id="KW-0560">Oxidoreductase</keyword>
<dbReference type="Pfam" id="PF03477">
    <property type="entry name" value="ATP-cone"/>
    <property type="match status" value="1"/>
</dbReference>
<evidence type="ECO:0000256" key="2">
    <source>
        <dbReference type="ARBA" id="ARBA00022813"/>
    </source>
</evidence>
<dbReference type="eggNOG" id="COG1372">
    <property type="taxonomic scope" value="Bacteria"/>
</dbReference>
<dbReference type="GO" id="GO:0009265">
    <property type="term" value="P:2'-deoxyribonucleotide biosynthetic process"/>
    <property type="evidence" value="ECO:0000318"/>
    <property type="project" value="GO_Central"/>
</dbReference>
<dbReference type="Pfam" id="PF13597">
    <property type="entry name" value="NRDD"/>
    <property type="match status" value="3"/>
</dbReference>
<dbReference type="InParanoid" id="B5YJD4"/>
<evidence type="ECO:0000256" key="4">
    <source>
        <dbReference type="ARBA" id="ARBA00023000"/>
    </source>
</evidence>
<dbReference type="InterPro" id="IPR004042">
    <property type="entry name" value="Intein_endonuc_central"/>
</dbReference>
<dbReference type="NCBIfam" id="TIGR02487">
    <property type="entry name" value="NrdD"/>
    <property type="match status" value="1"/>
</dbReference>
<dbReference type="eggNOG" id="COG1328">
    <property type="taxonomic scope" value="Bacteria"/>
</dbReference>
<accession>B5YJD4</accession>
<dbReference type="GO" id="GO:0016539">
    <property type="term" value="P:intein-mediated protein splicing"/>
    <property type="evidence" value="ECO:0007669"/>
    <property type="project" value="InterPro"/>
</dbReference>
<evidence type="ECO:0000256" key="3">
    <source>
        <dbReference type="ARBA" id="ARBA00022840"/>
    </source>
</evidence>
<dbReference type="EMBL" id="CP001147">
    <property type="protein sequence ID" value="ACI21751.1"/>
    <property type="molecule type" value="Genomic_DNA"/>
</dbReference>
<keyword evidence="4" id="KW-0651">Protein splicing</keyword>
<keyword evidence="2" id="KW-0068">Autocatalytic cleavage</keyword>
<feature type="domain" description="DOD-type homing endonuclease" evidence="6">
    <location>
        <begin position="392"/>
        <end position="531"/>
    </location>
</feature>
<evidence type="ECO:0000259" key="6">
    <source>
        <dbReference type="PROSITE" id="PS50819"/>
    </source>
</evidence>
<keyword evidence="3 5" id="KW-0067">ATP-binding</keyword>
<dbReference type="SMART" id="SM00306">
    <property type="entry name" value="HintN"/>
    <property type="match status" value="2"/>
</dbReference>
<dbReference type="InterPro" id="IPR027434">
    <property type="entry name" value="Homing_endonucl"/>
</dbReference>
<dbReference type="PATRIC" id="fig|289376.4.peg.500"/>
<dbReference type="InterPro" id="IPR012833">
    <property type="entry name" value="NrdD"/>
</dbReference>
<dbReference type="KEGG" id="tye:THEYE_A0505"/>
<sequence length="1385" mass="160916">MFKNIIKRDGRIVPFDPEKITVAISKAGKATGEFDYDTAKRLTIKVLLLAEELIRDRDPHVEEIQDIVEEILLSSPYRKTAKAYIIYRDQHARMREIARQGGLELIDNYLSKVDWRISENSNMSFSLQGLNNYISSEISKSYWLHKIYPPEVREAHINGDMHIHDLNTLSAYCVGWDLMDLLIRGFGGVPGKVESRPAKHLRPALGQIVNFLYTTQGECYSSDTQVLTYSGWKYFFELTEHDFIFTMNTETKKIELQKPVKFYEFDYNGAMYHFKSKKLDLLVTPNHRMLVQQYSPTSKENGKLKFIEAEKFNPNTHFIPKHALWEGRIEEYFILPEIKIYQYINFKKVNSKSESPDILEEEARIYSSQPIEKYEIKVLPPKKIPMNLWLKFFGFWLAEGCTYLRKRQRKGREVPYYEYLVRISQKKSEIAEEFEKVLSQIPFSYNKKFKADLIEFYINDKQLFSYLRKFGKSCDKFIPSEIKNLSKEQLEIIFDWLMKGDGWSGDGNIEYSTKSKRLADDIQEIVLKLGMSANIYERKKGNFKWYDVGVSLAKNFRLNSVNKQVTNYAGKVYCVEVPNHTLYVRRNGKACWCGNSAGAQAFSNVDTLLAPFIAYDGLNYKQVKQALQEWVFNLNVPTRVGFQCLSEDTEILTLDGWKRYNEVEIGDSIYTFNINNGEIETKLVTYVFRKEYSGIMYNLKNRSQSQLISPNHRVVRKVFNTEKYRLDRIEDLLSYSSPLIIPVAGENKNPDYPISDEELKIFSWILSEGSIEREGSHRVSIYQSKETHPENYEEIIQLLEDLNFEYSVKEQHSLGKCKHIRLKPKSSKAIHELIGAKVKKFPEYLYRLSKRQARLFLETYLKGDGWTEKFRKRITVTEEEAKDFITAIAVLAGYNFNVRKRKMGGISKKLQYIITLTETKADHIMKIEKIEYRGIIWSVNTENETVIARRNGQVFITGNTPFSNITLDLKVPEHFVSQAVIIGGKTQDATYGEFQREMDMFNQALFEVLSEGDAKGRVFTFPIPTINITKDFDWNSPVVDLIMQATAKYGIPYFANYVNSDLKPEDARSMCCRLRLETKALKHRGGGLFGSNPLTGSIGVVTIDLPRIGYLSNSEEEFYQRLLRLMEIAKTSLEIKRKVLERFTDSGLYPYSKHYLSSIKERAGAYWCNHFSTIGIIGMNEAIANARWLNSKGIWTEEGKAFALKVMDFMREKLLEYQKETGNLYNLEATPAEGTSYRLARIDKQKYPDIITQGSEHPYYTNSTWLPVGFTESIHYILDNQDELQSKYTGGTVQHIFLGEKPEPQKLKRFIRQVFEKYTLPYISITPTFSVCSECGYIEGEHSTCPKCGRECEIYSRVVGYLRPVSNWNEGKKEEFKDRKYMKEL</sequence>
<proteinExistence type="predicted"/>
<dbReference type="Pfam" id="PF14528">
    <property type="entry name" value="LAGLIDADG_3"/>
    <property type="match status" value="1"/>
</dbReference>
<dbReference type="Gene3D" id="3.10.28.10">
    <property type="entry name" value="Homing endonucleases"/>
    <property type="match status" value="1"/>
</dbReference>
<dbReference type="PANTHER" id="PTHR21075:SF0">
    <property type="entry name" value="ANAEROBIC RIBONUCLEOSIDE-TRIPHOSPHATE REDUCTASE"/>
    <property type="match status" value="1"/>
</dbReference>